<accession>A0ABS2I174</accession>
<evidence type="ECO:0000313" key="1">
    <source>
        <dbReference type="EMBL" id="MBM7055563.1"/>
    </source>
</evidence>
<gene>
    <name evidence="1" type="ORF">JS521_17185</name>
</gene>
<reference evidence="1 2" key="1">
    <citation type="submission" date="2021-02" db="EMBL/GenBank/DDBJ databases">
        <title>Genome Streptomyces sp. RHZ10.</title>
        <authorList>
            <person name="Besaury L."/>
        </authorList>
    </citation>
    <scope>NUCLEOTIDE SEQUENCE [LARGE SCALE GENOMIC DNA]</scope>
    <source>
        <strain evidence="1 2">RHZ10</strain>
    </source>
</reference>
<protein>
    <submittedName>
        <fullName evidence="1">Uncharacterized protein</fullName>
    </submittedName>
</protein>
<proteinExistence type="predicted"/>
<dbReference type="EMBL" id="JAFEUF010000079">
    <property type="protein sequence ID" value="MBM7055563.1"/>
    <property type="molecule type" value="Genomic_DNA"/>
</dbReference>
<evidence type="ECO:0000313" key="2">
    <source>
        <dbReference type="Proteomes" id="UP000712045"/>
    </source>
</evidence>
<organism evidence="1 2">
    <name type="scientific">Streptomyces durocortorensis</name>
    <dbReference type="NCBI Taxonomy" id="2811104"/>
    <lineage>
        <taxon>Bacteria</taxon>
        <taxon>Bacillati</taxon>
        <taxon>Actinomycetota</taxon>
        <taxon>Actinomycetes</taxon>
        <taxon>Kitasatosporales</taxon>
        <taxon>Streptomycetaceae</taxon>
        <taxon>Streptomyces</taxon>
    </lineage>
</organism>
<name>A0ABS2I174_9ACTN</name>
<keyword evidence="2" id="KW-1185">Reference proteome</keyword>
<sequence length="127" mass="14207">MGLVLFPGDDDVTSPDISWSYTGFNMFREWLAQAEGFTLSEMHGFDGDRPWSSVSTPLTPLLDHPDDDGPDLTPAQCAAMLPRLEAIIDERHHDGSDPALARRIDDTRQLVTVMKFCLDRDVEIIFG</sequence>
<dbReference type="RefSeq" id="WP_205083864.1">
    <property type="nucleotide sequence ID" value="NZ_JAFEUF010000079.1"/>
</dbReference>
<dbReference type="Proteomes" id="UP000712045">
    <property type="component" value="Unassembled WGS sequence"/>
</dbReference>
<comment type="caution">
    <text evidence="1">The sequence shown here is derived from an EMBL/GenBank/DDBJ whole genome shotgun (WGS) entry which is preliminary data.</text>
</comment>